<evidence type="ECO:0000313" key="2">
    <source>
        <dbReference type="Proteomes" id="UP000187059"/>
    </source>
</evidence>
<geneLocation type="plasmid" evidence="2">
    <name>ppaby1</name>
</geneLocation>
<dbReference type="KEGG" id="paby:Ga0080574_TMP471"/>
<reference evidence="1 2" key="1">
    <citation type="submission" date="2016-04" db="EMBL/GenBank/DDBJ databases">
        <title>Deep-sea bacteria in the southern Pacific.</title>
        <authorList>
            <person name="Tang K."/>
        </authorList>
    </citation>
    <scope>NUCLEOTIDE SEQUENCE [LARGE SCALE GENOMIC DNA]</scope>
    <source>
        <strain evidence="1 2">JLT2014</strain>
        <plasmid evidence="2">ppaby1</plasmid>
    </source>
</reference>
<accession>A0A1P8UN59</accession>
<name>A0A1P8UN59_9RHOB</name>
<evidence type="ECO:0000313" key="1">
    <source>
        <dbReference type="EMBL" id="APZ50805.1"/>
    </source>
</evidence>
<dbReference type="EMBL" id="CP015091">
    <property type="protein sequence ID" value="APZ50805.1"/>
    <property type="molecule type" value="Genomic_DNA"/>
</dbReference>
<keyword evidence="2" id="KW-1185">Reference proteome</keyword>
<dbReference type="RefSeq" id="WP_156876241.1">
    <property type="nucleotide sequence ID" value="NZ_CP015091.1"/>
</dbReference>
<sequence length="112" mass="12615">MTLTDETIIVNDGGFASEAVYHTFMPAEAAIAKGYEVDDIDATYVEDRWTCMLWPYSADGRMMGEHVYTAKGELRKCPPDEVITMEEAKEKLTPMIDELWSQLEEEALETAG</sequence>
<keyword evidence="1" id="KW-0614">Plasmid</keyword>
<dbReference type="OrthoDB" id="2375018at2"/>
<dbReference type="AlphaFoldDB" id="A0A1P8UN59"/>
<proteinExistence type="predicted"/>
<dbReference type="Proteomes" id="UP000187059">
    <property type="component" value="Plasmid pPABY1"/>
</dbReference>
<protein>
    <submittedName>
        <fullName evidence="1">Uncharacterized protein</fullName>
    </submittedName>
</protein>
<organism evidence="1 2">
    <name type="scientific">Salipiger abyssi</name>
    <dbReference type="NCBI Taxonomy" id="1250539"/>
    <lineage>
        <taxon>Bacteria</taxon>
        <taxon>Pseudomonadati</taxon>
        <taxon>Pseudomonadota</taxon>
        <taxon>Alphaproteobacteria</taxon>
        <taxon>Rhodobacterales</taxon>
        <taxon>Roseobacteraceae</taxon>
        <taxon>Salipiger</taxon>
    </lineage>
</organism>
<gene>
    <name evidence="1" type="ORF">Ga0080574_TMP471</name>
</gene>